<protein>
    <recommendedName>
        <fullName evidence="3">histidine kinase</fullName>
        <ecNumber evidence="3">2.7.13.3</ecNumber>
    </recommendedName>
</protein>
<evidence type="ECO:0000256" key="10">
    <source>
        <dbReference type="ARBA" id="ARBA00022840"/>
    </source>
</evidence>
<evidence type="ECO:0000256" key="1">
    <source>
        <dbReference type="ARBA" id="ARBA00000085"/>
    </source>
</evidence>
<evidence type="ECO:0000256" key="3">
    <source>
        <dbReference type="ARBA" id="ARBA00012438"/>
    </source>
</evidence>
<dbReference type="InterPro" id="IPR036097">
    <property type="entry name" value="HisK_dim/P_sf"/>
</dbReference>
<keyword evidence="6" id="KW-0808">Transferase</keyword>
<dbReference type="InterPro" id="IPR005467">
    <property type="entry name" value="His_kinase_dom"/>
</dbReference>
<proteinExistence type="predicted"/>
<dbReference type="CDD" id="cd00082">
    <property type="entry name" value="HisKA"/>
    <property type="match status" value="1"/>
</dbReference>
<comment type="catalytic activity">
    <reaction evidence="1">
        <text>ATP + protein L-histidine = ADP + protein N-phospho-L-histidine.</text>
        <dbReference type="EC" id="2.7.13.3"/>
    </reaction>
</comment>
<dbReference type="Gene3D" id="3.30.565.10">
    <property type="entry name" value="Histidine kinase-like ATPase, C-terminal domain"/>
    <property type="match status" value="1"/>
</dbReference>
<dbReference type="PROSITE" id="PS50885">
    <property type="entry name" value="HAMP"/>
    <property type="match status" value="1"/>
</dbReference>
<dbReference type="GO" id="GO:0005524">
    <property type="term" value="F:ATP binding"/>
    <property type="evidence" value="ECO:0007669"/>
    <property type="project" value="UniProtKB-KW"/>
</dbReference>
<dbReference type="SUPFAM" id="SSF55874">
    <property type="entry name" value="ATPase domain of HSP90 chaperone/DNA topoisomerase II/histidine kinase"/>
    <property type="match status" value="1"/>
</dbReference>
<dbReference type="SMART" id="SM00388">
    <property type="entry name" value="HisKA"/>
    <property type="match status" value="1"/>
</dbReference>
<evidence type="ECO:0000259" key="16">
    <source>
        <dbReference type="PROSITE" id="PS50885"/>
    </source>
</evidence>
<evidence type="ECO:0000256" key="5">
    <source>
        <dbReference type="ARBA" id="ARBA00022553"/>
    </source>
</evidence>
<keyword evidence="12" id="KW-0902">Two-component regulatory system</keyword>
<dbReference type="SMART" id="SM00387">
    <property type="entry name" value="HATPase_c"/>
    <property type="match status" value="1"/>
</dbReference>
<feature type="transmembrane region" description="Helical" evidence="14">
    <location>
        <begin position="169"/>
        <end position="188"/>
    </location>
</feature>
<feature type="domain" description="Histidine kinase" evidence="15">
    <location>
        <begin position="261"/>
        <end position="479"/>
    </location>
</feature>
<dbReference type="Pfam" id="PF02518">
    <property type="entry name" value="HATPase_c"/>
    <property type="match status" value="1"/>
</dbReference>
<dbReference type="SUPFAM" id="SSF158472">
    <property type="entry name" value="HAMP domain-like"/>
    <property type="match status" value="1"/>
</dbReference>
<accession>A0A1M4WW73</accession>
<dbReference type="OrthoDB" id="335833at2"/>
<keyword evidence="4" id="KW-1003">Cell membrane</keyword>
<keyword evidence="18" id="KW-1185">Reference proteome</keyword>
<dbReference type="GO" id="GO:0000155">
    <property type="term" value="F:phosphorelay sensor kinase activity"/>
    <property type="evidence" value="ECO:0007669"/>
    <property type="project" value="InterPro"/>
</dbReference>
<name>A0A1M4WW73_9CLOT</name>
<gene>
    <name evidence="17" type="ORF">SAMN05443638_11446</name>
</gene>
<organism evidence="17 18">
    <name type="scientific">Clostridium fallax</name>
    <dbReference type="NCBI Taxonomy" id="1533"/>
    <lineage>
        <taxon>Bacteria</taxon>
        <taxon>Bacillati</taxon>
        <taxon>Bacillota</taxon>
        <taxon>Clostridia</taxon>
        <taxon>Eubacteriales</taxon>
        <taxon>Clostridiaceae</taxon>
        <taxon>Clostridium</taxon>
    </lineage>
</organism>
<evidence type="ECO:0000256" key="8">
    <source>
        <dbReference type="ARBA" id="ARBA00022741"/>
    </source>
</evidence>
<dbReference type="InterPro" id="IPR004358">
    <property type="entry name" value="Sig_transdc_His_kin-like_C"/>
</dbReference>
<dbReference type="InterPro" id="IPR050398">
    <property type="entry name" value="HssS/ArlS-like"/>
</dbReference>
<dbReference type="InterPro" id="IPR003661">
    <property type="entry name" value="HisK_dim/P_dom"/>
</dbReference>
<evidence type="ECO:0000256" key="7">
    <source>
        <dbReference type="ARBA" id="ARBA00022692"/>
    </source>
</evidence>
<dbReference type="PROSITE" id="PS50109">
    <property type="entry name" value="HIS_KIN"/>
    <property type="match status" value="1"/>
</dbReference>
<comment type="subcellular location">
    <subcellularLocation>
        <location evidence="2">Cell membrane</location>
        <topology evidence="2">Multi-pass membrane protein</topology>
    </subcellularLocation>
</comment>
<dbReference type="EMBL" id="FQVM01000014">
    <property type="protein sequence ID" value="SHE85407.1"/>
    <property type="molecule type" value="Genomic_DNA"/>
</dbReference>
<dbReference type="PRINTS" id="PR00344">
    <property type="entry name" value="BCTRLSENSOR"/>
</dbReference>
<evidence type="ECO:0000256" key="13">
    <source>
        <dbReference type="ARBA" id="ARBA00023136"/>
    </source>
</evidence>
<sequence>MKIFNHKPKRKKLANLLLKNYIISFILMSFVILSSTIIATFVALIYFDLLPSNMHDPNILMNENYKSIDSSKLEELGGFILIVDKDFNIIYSKGEVKGFNDKITLDDFNRMINDSDYSEVPLDSKEDSNDYIYKSSYNKEKGFMLIVAIPADKYREFTTRKTKINGKEFASISILICVLLLSLIFIIYSRITSRYFIKPLKKLIDGANKLAHGKYDARIELETTNEFADLSDAFNVMAMKIEKERKLKEKSEEQRKRLILDISHDLKNPLASIMGYSSYLNKTNDISKEDLKKYLSVIESNSIRANDLIQELFQFSKLESPDFSLSLKNQDICEFLRTLIANYITELEDKGFIYDFEIPETPILVDFDSKNLDRAFSNIITNCLKYNPPGTKFIITLNSYEDHINIIFYDTGIGIDKSKIETIFNPFVRVDESRNSKSGGTGLGLAITKSIVLKHKGSINLISNLGEGSKFIINIPISQK</sequence>
<dbReference type="SMART" id="SM00304">
    <property type="entry name" value="HAMP"/>
    <property type="match status" value="1"/>
</dbReference>
<reference evidence="17 18" key="1">
    <citation type="submission" date="2016-11" db="EMBL/GenBank/DDBJ databases">
        <authorList>
            <person name="Jaros S."/>
            <person name="Januszkiewicz K."/>
            <person name="Wedrychowicz H."/>
        </authorList>
    </citation>
    <scope>NUCLEOTIDE SEQUENCE [LARGE SCALE GENOMIC DNA]</scope>
    <source>
        <strain evidence="17 18">DSM 2631</strain>
    </source>
</reference>
<dbReference type="GO" id="GO:0005886">
    <property type="term" value="C:plasma membrane"/>
    <property type="evidence" value="ECO:0007669"/>
    <property type="project" value="UniProtKB-SubCell"/>
</dbReference>
<keyword evidence="9 17" id="KW-0418">Kinase</keyword>
<evidence type="ECO:0000256" key="2">
    <source>
        <dbReference type="ARBA" id="ARBA00004651"/>
    </source>
</evidence>
<evidence type="ECO:0000256" key="4">
    <source>
        <dbReference type="ARBA" id="ARBA00022475"/>
    </source>
</evidence>
<keyword evidence="11 14" id="KW-1133">Transmembrane helix</keyword>
<dbReference type="InterPro" id="IPR003594">
    <property type="entry name" value="HATPase_dom"/>
</dbReference>
<keyword evidence="5" id="KW-0597">Phosphoprotein</keyword>
<keyword evidence="13 14" id="KW-0472">Membrane</keyword>
<keyword evidence="8" id="KW-0547">Nucleotide-binding</keyword>
<keyword evidence="7 14" id="KW-0812">Transmembrane</keyword>
<dbReference type="EC" id="2.7.13.3" evidence="3"/>
<evidence type="ECO:0000256" key="14">
    <source>
        <dbReference type="SAM" id="Phobius"/>
    </source>
</evidence>
<evidence type="ECO:0000256" key="11">
    <source>
        <dbReference type="ARBA" id="ARBA00022989"/>
    </source>
</evidence>
<dbReference type="STRING" id="1533.SAMN05443638_11446"/>
<dbReference type="PANTHER" id="PTHR45528:SF1">
    <property type="entry name" value="SENSOR HISTIDINE KINASE CPXA"/>
    <property type="match status" value="1"/>
</dbReference>
<evidence type="ECO:0000259" key="15">
    <source>
        <dbReference type="PROSITE" id="PS50109"/>
    </source>
</evidence>
<feature type="transmembrane region" description="Helical" evidence="14">
    <location>
        <begin position="21"/>
        <end position="47"/>
    </location>
</feature>
<dbReference type="AlphaFoldDB" id="A0A1M4WW73"/>
<dbReference type="RefSeq" id="WP_072896175.1">
    <property type="nucleotide sequence ID" value="NZ_FQVM01000014.1"/>
</dbReference>
<dbReference type="Pfam" id="PF00672">
    <property type="entry name" value="HAMP"/>
    <property type="match status" value="1"/>
</dbReference>
<keyword evidence="10" id="KW-0067">ATP-binding</keyword>
<dbReference type="PANTHER" id="PTHR45528">
    <property type="entry name" value="SENSOR HISTIDINE KINASE CPXA"/>
    <property type="match status" value="1"/>
</dbReference>
<dbReference type="Gene3D" id="1.10.287.130">
    <property type="match status" value="1"/>
</dbReference>
<dbReference type="SUPFAM" id="SSF47384">
    <property type="entry name" value="Homodimeric domain of signal transducing histidine kinase"/>
    <property type="match status" value="1"/>
</dbReference>
<evidence type="ECO:0000256" key="6">
    <source>
        <dbReference type="ARBA" id="ARBA00022679"/>
    </source>
</evidence>
<dbReference type="Proteomes" id="UP000184035">
    <property type="component" value="Unassembled WGS sequence"/>
</dbReference>
<dbReference type="FunFam" id="3.30.565.10:FF:000006">
    <property type="entry name" value="Sensor histidine kinase WalK"/>
    <property type="match status" value="1"/>
</dbReference>
<evidence type="ECO:0000256" key="12">
    <source>
        <dbReference type="ARBA" id="ARBA00023012"/>
    </source>
</evidence>
<dbReference type="Pfam" id="PF00512">
    <property type="entry name" value="HisKA"/>
    <property type="match status" value="1"/>
</dbReference>
<dbReference type="Gene3D" id="6.10.340.10">
    <property type="match status" value="1"/>
</dbReference>
<dbReference type="CDD" id="cd06225">
    <property type="entry name" value="HAMP"/>
    <property type="match status" value="1"/>
</dbReference>
<dbReference type="InterPro" id="IPR003660">
    <property type="entry name" value="HAMP_dom"/>
</dbReference>
<evidence type="ECO:0000313" key="17">
    <source>
        <dbReference type="EMBL" id="SHE85407.1"/>
    </source>
</evidence>
<feature type="domain" description="HAMP" evidence="16">
    <location>
        <begin position="194"/>
        <end position="246"/>
    </location>
</feature>
<dbReference type="InterPro" id="IPR036890">
    <property type="entry name" value="HATPase_C_sf"/>
</dbReference>
<evidence type="ECO:0000256" key="9">
    <source>
        <dbReference type="ARBA" id="ARBA00022777"/>
    </source>
</evidence>
<evidence type="ECO:0000313" key="18">
    <source>
        <dbReference type="Proteomes" id="UP000184035"/>
    </source>
</evidence>